<evidence type="ECO:0000259" key="2">
    <source>
        <dbReference type="Pfam" id="PF08898"/>
    </source>
</evidence>
<reference evidence="3 4" key="1">
    <citation type="submission" date="2015-12" db="EMBL/GenBank/DDBJ databases">
        <title>Diversity of Burkholderia near neighbor genomes.</title>
        <authorList>
            <person name="Sahl J."/>
            <person name="Wagner D."/>
            <person name="Keim P."/>
        </authorList>
    </citation>
    <scope>NUCLEOTIDE SEQUENCE [LARGE SCALE GENOMIC DNA]</scope>
    <source>
        <strain evidence="3 4">BDU8</strain>
    </source>
</reference>
<accession>A0A1B4FVY7</accession>
<dbReference type="Pfam" id="PF08896">
    <property type="entry name" value="DUF1842"/>
    <property type="match status" value="1"/>
</dbReference>
<name>A0A1B4FVY7_9BURK</name>
<gene>
    <name evidence="3" type="ORF">WS71_11045</name>
</gene>
<sequence>MSEDLRVGLFPVRYNVGTGLPGAPQLALNLVVDTTERSVVGTATISQAVNPPLNFRAEVWGTYVFRLGPPPRRDGRGAIVQISLQGGQVGQAGQGAPFITFYAELLLRGDGKSGVASYRYYSNGTWHEVENVPVKADPEVVPLEPGPVILEAARSAYGPMPMYAATIQYATASGDLAHMRTLASYARQQLESRDDIASALNALKAEIAKLESRQ</sequence>
<proteinExistence type="predicted"/>
<dbReference type="EMBL" id="CP013388">
    <property type="protein sequence ID" value="AOJ07784.1"/>
    <property type="molecule type" value="Genomic_DNA"/>
</dbReference>
<dbReference type="RefSeq" id="WP_066493181.1">
    <property type="nucleotide sequence ID" value="NZ_CP013388.1"/>
</dbReference>
<evidence type="ECO:0000313" key="3">
    <source>
        <dbReference type="EMBL" id="AOJ07784.1"/>
    </source>
</evidence>
<dbReference type="Proteomes" id="UP000067711">
    <property type="component" value="Chromosome 2"/>
</dbReference>
<dbReference type="InterPro" id="IPR014994">
    <property type="entry name" value="DUF1843"/>
</dbReference>
<dbReference type="Pfam" id="PF08898">
    <property type="entry name" value="DUF1843"/>
    <property type="match status" value="1"/>
</dbReference>
<protein>
    <recommendedName>
        <fullName evidence="5">DUF1842 domain-containing protein</fullName>
    </recommendedName>
</protein>
<dbReference type="AlphaFoldDB" id="A0A1B4FVY7"/>
<evidence type="ECO:0000259" key="1">
    <source>
        <dbReference type="Pfam" id="PF08896"/>
    </source>
</evidence>
<dbReference type="InterPro" id="IPR014992">
    <property type="entry name" value="DUF1842"/>
</dbReference>
<evidence type="ECO:0000313" key="4">
    <source>
        <dbReference type="Proteomes" id="UP000067711"/>
    </source>
</evidence>
<organism evidence="3 4">
    <name type="scientific">Burkholderia mayonis</name>
    <dbReference type="NCBI Taxonomy" id="1385591"/>
    <lineage>
        <taxon>Bacteria</taxon>
        <taxon>Pseudomonadati</taxon>
        <taxon>Pseudomonadota</taxon>
        <taxon>Betaproteobacteria</taxon>
        <taxon>Burkholderiales</taxon>
        <taxon>Burkholderiaceae</taxon>
        <taxon>Burkholderia</taxon>
        <taxon>pseudomallei group</taxon>
    </lineage>
</organism>
<evidence type="ECO:0008006" key="5">
    <source>
        <dbReference type="Google" id="ProtNLM"/>
    </source>
</evidence>
<feature type="domain" description="DUF1843" evidence="2">
    <location>
        <begin position="161"/>
        <end position="212"/>
    </location>
</feature>
<feature type="domain" description="DUF1842" evidence="1">
    <location>
        <begin position="7"/>
        <end position="126"/>
    </location>
</feature>